<accession>R7S2U8</accession>
<dbReference type="HOGENOM" id="CLU_009812_0_0_1"/>
<feature type="compositionally biased region" description="Low complexity" evidence="2">
    <location>
        <begin position="639"/>
        <end position="682"/>
    </location>
</feature>
<dbReference type="GO" id="GO:0005737">
    <property type="term" value="C:cytoplasm"/>
    <property type="evidence" value="ECO:0007669"/>
    <property type="project" value="TreeGrafter"/>
</dbReference>
<feature type="compositionally biased region" description="Basic and acidic residues" evidence="2">
    <location>
        <begin position="517"/>
        <end position="539"/>
    </location>
</feature>
<dbReference type="RefSeq" id="XP_007388098.1">
    <property type="nucleotide sequence ID" value="XM_007388036.1"/>
</dbReference>
<dbReference type="GO" id="GO:1990023">
    <property type="term" value="C:mitotic spindle midzone"/>
    <property type="evidence" value="ECO:0007669"/>
    <property type="project" value="TreeGrafter"/>
</dbReference>
<keyword evidence="4" id="KW-1185">Reference proteome</keyword>
<evidence type="ECO:0000313" key="4">
    <source>
        <dbReference type="Proteomes" id="UP000054196"/>
    </source>
</evidence>
<evidence type="ECO:0000256" key="2">
    <source>
        <dbReference type="SAM" id="MobiDB-lite"/>
    </source>
</evidence>
<feature type="compositionally biased region" description="Basic and acidic residues" evidence="2">
    <location>
        <begin position="768"/>
        <end position="785"/>
    </location>
</feature>
<dbReference type="GO" id="GO:0008017">
    <property type="term" value="F:microtubule binding"/>
    <property type="evidence" value="ECO:0007669"/>
    <property type="project" value="InterPro"/>
</dbReference>
<protein>
    <recommendedName>
        <fullName evidence="5">Microtubule associated protein</fullName>
    </recommendedName>
</protein>
<feature type="compositionally biased region" description="Low complexity" evidence="2">
    <location>
        <begin position="589"/>
        <end position="598"/>
    </location>
</feature>
<evidence type="ECO:0000256" key="1">
    <source>
        <dbReference type="SAM" id="Coils"/>
    </source>
</evidence>
<dbReference type="Proteomes" id="UP000054196">
    <property type="component" value="Unassembled WGS sequence"/>
</dbReference>
<dbReference type="KEGG" id="psq:PUNSTDRAFT_122740"/>
<dbReference type="PANTHER" id="PTHR19321:SF41">
    <property type="entry name" value="FASCETTO-RELATED"/>
    <property type="match status" value="1"/>
</dbReference>
<reference evidence="4" key="1">
    <citation type="journal article" date="2012" name="Science">
        <title>The Paleozoic origin of enzymatic lignin decomposition reconstructed from 31 fungal genomes.</title>
        <authorList>
            <person name="Floudas D."/>
            <person name="Binder M."/>
            <person name="Riley R."/>
            <person name="Barry K."/>
            <person name="Blanchette R.A."/>
            <person name="Henrissat B."/>
            <person name="Martinez A.T."/>
            <person name="Otillar R."/>
            <person name="Spatafora J.W."/>
            <person name="Yadav J.S."/>
            <person name="Aerts A."/>
            <person name="Benoit I."/>
            <person name="Boyd A."/>
            <person name="Carlson A."/>
            <person name="Copeland A."/>
            <person name="Coutinho P.M."/>
            <person name="de Vries R.P."/>
            <person name="Ferreira P."/>
            <person name="Findley K."/>
            <person name="Foster B."/>
            <person name="Gaskell J."/>
            <person name="Glotzer D."/>
            <person name="Gorecki P."/>
            <person name="Heitman J."/>
            <person name="Hesse C."/>
            <person name="Hori C."/>
            <person name="Igarashi K."/>
            <person name="Jurgens J.A."/>
            <person name="Kallen N."/>
            <person name="Kersten P."/>
            <person name="Kohler A."/>
            <person name="Kuees U."/>
            <person name="Kumar T.K.A."/>
            <person name="Kuo A."/>
            <person name="LaButti K."/>
            <person name="Larrondo L.F."/>
            <person name="Lindquist E."/>
            <person name="Ling A."/>
            <person name="Lombard V."/>
            <person name="Lucas S."/>
            <person name="Lundell T."/>
            <person name="Martin R."/>
            <person name="McLaughlin D.J."/>
            <person name="Morgenstern I."/>
            <person name="Morin E."/>
            <person name="Murat C."/>
            <person name="Nagy L.G."/>
            <person name="Nolan M."/>
            <person name="Ohm R.A."/>
            <person name="Patyshakuliyeva A."/>
            <person name="Rokas A."/>
            <person name="Ruiz-Duenas F.J."/>
            <person name="Sabat G."/>
            <person name="Salamov A."/>
            <person name="Samejima M."/>
            <person name="Schmutz J."/>
            <person name="Slot J.C."/>
            <person name="St John F."/>
            <person name="Stenlid J."/>
            <person name="Sun H."/>
            <person name="Sun S."/>
            <person name="Syed K."/>
            <person name="Tsang A."/>
            <person name="Wiebenga A."/>
            <person name="Young D."/>
            <person name="Pisabarro A."/>
            <person name="Eastwood D.C."/>
            <person name="Martin F."/>
            <person name="Cullen D."/>
            <person name="Grigoriev I.V."/>
            <person name="Hibbett D.S."/>
        </authorList>
    </citation>
    <scope>NUCLEOTIDE SEQUENCE [LARGE SCALE GENOMIC DNA]</scope>
    <source>
        <strain evidence="4">HHB-11173 SS5</strain>
    </source>
</reference>
<dbReference type="OrthoDB" id="642895at2759"/>
<dbReference type="Gene3D" id="1.20.58.1520">
    <property type="match status" value="1"/>
</dbReference>
<dbReference type="InterPro" id="IPR007145">
    <property type="entry name" value="MAP65_Ase1_PRC1"/>
</dbReference>
<dbReference type="GO" id="GO:0051256">
    <property type="term" value="P:mitotic spindle midzone assembly"/>
    <property type="evidence" value="ECO:0007669"/>
    <property type="project" value="TreeGrafter"/>
</dbReference>
<gene>
    <name evidence="3" type="ORF">PUNSTDRAFT_122740</name>
</gene>
<evidence type="ECO:0000313" key="3">
    <source>
        <dbReference type="EMBL" id="EIN04705.1"/>
    </source>
</evidence>
<dbReference type="OMA" id="TFVQIDW"/>
<feature type="region of interest" description="Disordered" evidence="2">
    <location>
        <begin position="321"/>
        <end position="340"/>
    </location>
</feature>
<dbReference type="AlphaFoldDB" id="R7S2U8"/>
<name>R7S2U8_PUNST</name>
<dbReference type="GeneID" id="18877573"/>
<dbReference type="Pfam" id="PF03999">
    <property type="entry name" value="MAP65_ASE1"/>
    <property type="match status" value="1"/>
</dbReference>
<feature type="compositionally biased region" description="Polar residues" evidence="2">
    <location>
        <begin position="752"/>
        <end position="765"/>
    </location>
</feature>
<feature type="region of interest" description="Disordered" evidence="2">
    <location>
        <begin position="507"/>
        <end position="539"/>
    </location>
</feature>
<feature type="coiled-coil region" evidence="1">
    <location>
        <begin position="48"/>
        <end position="82"/>
    </location>
</feature>
<organism evidence="3 4">
    <name type="scientific">Punctularia strigosozonata (strain HHB-11173)</name>
    <name type="common">White-rot fungus</name>
    <dbReference type="NCBI Taxonomy" id="741275"/>
    <lineage>
        <taxon>Eukaryota</taxon>
        <taxon>Fungi</taxon>
        <taxon>Dikarya</taxon>
        <taxon>Basidiomycota</taxon>
        <taxon>Agaricomycotina</taxon>
        <taxon>Agaricomycetes</taxon>
        <taxon>Corticiales</taxon>
        <taxon>Punctulariaceae</taxon>
        <taxon>Punctularia</taxon>
    </lineage>
</organism>
<proteinExistence type="predicted"/>
<evidence type="ECO:0008006" key="5">
    <source>
        <dbReference type="Google" id="ProtNLM"/>
    </source>
</evidence>
<feature type="region of interest" description="Disordered" evidence="2">
    <location>
        <begin position="580"/>
        <end position="806"/>
    </location>
</feature>
<dbReference type="PANTHER" id="PTHR19321">
    <property type="entry name" value="PROTEIN REGULATOR OF CYTOKINESIS 1 PRC1-RELATED"/>
    <property type="match status" value="1"/>
</dbReference>
<dbReference type="eggNOG" id="KOG4302">
    <property type="taxonomic scope" value="Eukaryota"/>
</dbReference>
<dbReference type="EMBL" id="JH687553">
    <property type="protein sequence ID" value="EIN04705.1"/>
    <property type="molecule type" value="Genomic_DNA"/>
</dbReference>
<sequence length="806" mass="89483">MSTITSLLNSLHTHLQSQTQLLPPLHAQLGLPASALADDLTSLQQELARCIESQIERRRKEVHEWERKCEEVENDCKRYERALGGHAKAIAGKGLDLEAWRKEAVLPQRYQMGSQYQEKLRQLYHTKLEQLTTLINRLVTLSRTLGPNFYPAEILQPVPATWEDHDLNRDSNGQHRDVSPERFSRLEKELVRGKSEIAKRLSHLHSVFLQIDWLHAALGMEPLSIDDLATTSLLAPPVQTFARSTSSLNMDTSSYIASDSFDRDPFTMSTPTPATRHKPNTTLKALGPTPFSRMLLAAADETPLEYQRILARFSTFIARAEEEGTPAEETDPAAALQGVDPTPGLVEWAERTCAELDETKRKREAHIQAMYDQLEALWRRLGVGEDDMDAFVEHNQGSTLASVRAYEDELERMLELKRERMGVFVDNARTEIRRLWAELWVGEAENERAMFEEGAMRDAEFTEELLSVHEEEIRRLKEEKKAKAPVLSSIKKYFDICEEERELAAAASDQSRLLGRGPRDPGRLLREEKMRKRVQKEKPRLEQDLLTAIPAWEEQSGRPFLVHGESIMQILLESIAAHEKENGGRGRKPTSSSGYGPSAPAPQPKRAGSVPRTAPPPANGYKPGGPHKRSTSSNGVSQTVPATRPASASSSSTSMPAKRQRLGSSTSSSSSRPSARAPLQSSTNDSHLPSYSHAPAASTTKRPASRLSAQRPKPVPVSLPKATSNPAMLGHGRLPTSAPTLVPPSIHYPGSRTVSTASIANTQTARAARRESFKPRPSIDDDTIHKWSSAGGGMGLAVKEEDYEDD</sequence>
<keyword evidence="1" id="KW-0175">Coiled coil</keyword>